<reference evidence="1 2" key="1">
    <citation type="journal article" date="2011" name="J. Bacteriol.">
        <title>Genomes and Characterization of Phages Bcep22 and BcepIL02, Founders of a Novel Phage Type in Burkholderia cenocepacia.</title>
        <authorList>
            <person name="Gill J.J."/>
            <person name="Summer E.J."/>
            <person name="Russell W.K."/>
            <person name="Cologna S.M."/>
            <person name="Carlile T.M."/>
            <person name="Fuller A.C."/>
            <person name="Kitsopoulos K."/>
            <person name="Mebane L.M."/>
            <person name="Parkinson B.N."/>
            <person name="Sullivan D."/>
            <person name="Carmody L.A."/>
            <person name="Gonzalez C.F."/>
            <person name="Lipuma J.J."/>
            <person name="Young R."/>
        </authorList>
    </citation>
    <scope>NUCLEOTIDE SEQUENCE [LARGE SCALE GENOMIC DNA]</scope>
</reference>
<accession>Q6V7T9</accession>
<evidence type="ECO:0000313" key="1">
    <source>
        <dbReference type="EMBL" id="AAQ54939.1"/>
    </source>
</evidence>
<dbReference type="GeneID" id="2658342"/>
<evidence type="ECO:0000313" key="2">
    <source>
        <dbReference type="Proteomes" id="UP000001160"/>
    </source>
</evidence>
<sequence>MAVIGTGWQLFFVGSGPIAPIVERHGLKIGDKLYTAPPAQVATRQGLTDDAILDKYSKHVRTICAGGVNVLSAMQPEGFIKAVRALLDGDKQ</sequence>
<proteinExistence type="predicted"/>
<dbReference type="KEGG" id="vg:2658342"/>
<keyword evidence="2" id="KW-1185">Reference proteome</keyword>
<dbReference type="Proteomes" id="UP000001160">
    <property type="component" value="Segment"/>
</dbReference>
<gene>
    <name evidence="1" type="ORF">Bcep22_gp03</name>
</gene>
<protein>
    <submittedName>
        <fullName evidence="1">Uncharacterized protein</fullName>
    </submittedName>
</protein>
<name>Q6V7T9_9CAUD</name>
<organism evidence="1 2">
    <name type="scientific">Burkholderia phage Bcep22</name>
    <dbReference type="NCBI Taxonomy" id="2883944"/>
    <lineage>
        <taxon>Viruses</taxon>
        <taxon>Duplodnaviria</taxon>
        <taxon>Heunggongvirae</taxon>
        <taxon>Uroviricota</taxon>
        <taxon>Caudoviricetes</taxon>
        <taxon>Lessievirus</taxon>
        <taxon>Lessievirus bcep22</taxon>
    </lineage>
</organism>
<dbReference type="EMBL" id="AY349011">
    <property type="protein sequence ID" value="AAQ54939.1"/>
    <property type="molecule type" value="Genomic_DNA"/>
</dbReference>
<dbReference type="RefSeq" id="NP_944233.1">
    <property type="nucleotide sequence ID" value="NC_005262.3"/>
</dbReference>